<reference evidence="11" key="1">
    <citation type="submission" date="2018-04" db="EMBL/GenBank/DDBJ databases">
        <title>Whole genome sequencing of Hypsizygus marmoreus.</title>
        <authorList>
            <person name="Choi I.-G."/>
            <person name="Min B."/>
            <person name="Kim J.-G."/>
            <person name="Kim S."/>
            <person name="Oh Y.-L."/>
            <person name="Kong W.-S."/>
            <person name="Park H."/>
            <person name="Jeong J."/>
            <person name="Song E.-S."/>
        </authorList>
    </citation>
    <scope>NUCLEOTIDE SEQUENCE [LARGE SCALE GENOMIC DNA]</scope>
    <source>
        <strain evidence="11">51987-8</strain>
    </source>
</reference>
<dbReference type="AlphaFoldDB" id="A0A369JGV2"/>
<feature type="repeat" description="WD" evidence="7">
    <location>
        <begin position="424"/>
        <end position="462"/>
    </location>
</feature>
<organism evidence="11 12">
    <name type="scientific">Hypsizygus marmoreus</name>
    <name type="common">White beech mushroom</name>
    <name type="synonym">Agaricus marmoreus</name>
    <dbReference type="NCBI Taxonomy" id="39966"/>
    <lineage>
        <taxon>Eukaryota</taxon>
        <taxon>Fungi</taxon>
        <taxon>Dikarya</taxon>
        <taxon>Basidiomycota</taxon>
        <taxon>Agaricomycotina</taxon>
        <taxon>Agaricomycetes</taxon>
        <taxon>Agaricomycetidae</taxon>
        <taxon>Agaricales</taxon>
        <taxon>Tricholomatineae</taxon>
        <taxon>Lyophyllaceae</taxon>
        <taxon>Hypsizygus</taxon>
    </lineage>
</organism>
<dbReference type="OrthoDB" id="9890280at2759"/>
<evidence type="ECO:0000256" key="10">
    <source>
        <dbReference type="SAM" id="MobiDB-lite"/>
    </source>
</evidence>
<dbReference type="PROSITE" id="PS50294">
    <property type="entry name" value="WD_REPEATS_REGION"/>
    <property type="match status" value="1"/>
</dbReference>
<evidence type="ECO:0000256" key="3">
    <source>
        <dbReference type="ARBA" id="ARBA00022574"/>
    </source>
</evidence>
<dbReference type="EMBL" id="LUEZ02000055">
    <property type="protein sequence ID" value="RDB21409.1"/>
    <property type="molecule type" value="Genomic_DNA"/>
</dbReference>
<dbReference type="SMART" id="SM00320">
    <property type="entry name" value="WD40"/>
    <property type="match status" value="5"/>
</dbReference>
<dbReference type="PANTHER" id="PTHR14773:SF0">
    <property type="entry name" value="WD REPEAT-CONTAINING PROTEIN 76"/>
    <property type="match status" value="1"/>
</dbReference>
<evidence type="ECO:0000313" key="12">
    <source>
        <dbReference type="Proteomes" id="UP000076154"/>
    </source>
</evidence>
<evidence type="ECO:0000313" key="11">
    <source>
        <dbReference type="EMBL" id="RDB21409.1"/>
    </source>
</evidence>
<feature type="region of interest" description="Disordered" evidence="10">
    <location>
        <begin position="42"/>
        <end position="73"/>
    </location>
</feature>
<dbReference type="SUPFAM" id="SSF50978">
    <property type="entry name" value="WD40 repeat-like"/>
    <property type="match status" value="1"/>
</dbReference>
<dbReference type="STRING" id="39966.A0A369JGV2"/>
<dbReference type="Gene3D" id="2.130.10.10">
    <property type="entry name" value="YVTN repeat-like/Quinoprotein amine dehydrogenase"/>
    <property type="match status" value="1"/>
</dbReference>
<name>A0A369JGV2_HYPMA</name>
<comment type="similarity">
    <text evidence="1 8">Belongs to the WD repeat DDB2/WDR76 family.</text>
</comment>
<comment type="function">
    <text evidence="8">DNA-binding protein that binds to both single- and double-stranded DNA. Binds preferentially to UV-damaged DNA. May be involved in DNA-metabolic processes.</text>
</comment>
<dbReference type="InterPro" id="IPR036322">
    <property type="entry name" value="WD40_repeat_dom_sf"/>
</dbReference>
<feature type="coiled-coil region" evidence="9">
    <location>
        <begin position="87"/>
        <end position="114"/>
    </location>
</feature>
<dbReference type="GO" id="GO:2000001">
    <property type="term" value="P:regulation of DNA damage checkpoint"/>
    <property type="evidence" value="ECO:0007669"/>
    <property type="project" value="TreeGrafter"/>
</dbReference>
<evidence type="ECO:0000256" key="1">
    <source>
        <dbReference type="ARBA" id="ARBA00005434"/>
    </source>
</evidence>
<comment type="caution">
    <text evidence="11">The sequence shown here is derived from an EMBL/GenBank/DDBJ whole genome shotgun (WGS) entry which is preliminary data.</text>
</comment>
<dbReference type="PROSITE" id="PS00678">
    <property type="entry name" value="WD_REPEATS_1"/>
    <property type="match status" value="1"/>
</dbReference>
<evidence type="ECO:0000256" key="5">
    <source>
        <dbReference type="ARBA" id="ARBA00022763"/>
    </source>
</evidence>
<dbReference type="InterPro" id="IPR001680">
    <property type="entry name" value="WD40_rpt"/>
</dbReference>
<dbReference type="GO" id="GO:0005634">
    <property type="term" value="C:nucleus"/>
    <property type="evidence" value="ECO:0007669"/>
    <property type="project" value="TreeGrafter"/>
</dbReference>
<keyword evidence="6 8" id="KW-0238">DNA-binding</keyword>
<keyword evidence="4" id="KW-0677">Repeat</keyword>
<dbReference type="InterPro" id="IPR019775">
    <property type="entry name" value="WD40_repeat_CS"/>
</dbReference>
<accession>A0A369JGV2</accession>
<dbReference type="PROSITE" id="PS50082">
    <property type="entry name" value="WD_REPEATS_2"/>
    <property type="match status" value="2"/>
</dbReference>
<dbReference type="InterPro" id="IPR015943">
    <property type="entry name" value="WD40/YVTN_repeat-like_dom_sf"/>
</dbReference>
<protein>
    <recommendedName>
        <fullName evidence="2 8">DNA damage-binding protein CMR1</fullName>
    </recommendedName>
</protein>
<evidence type="ECO:0000256" key="4">
    <source>
        <dbReference type="ARBA" id="ARBA00022737"/>
    </source>
</evidence>
<evidence type="ECO:0000256" key="6">
    <source>
        <dbReference type="ARBA" id="ARBA00023125"/>
    </source>
</evidence>
<dbReference type="PANTHER" id="PTHR14773">
    <property type="entry name" value="WD REPEAT-CONTAINING PROTEIN 76"/>
    <property type="match status" value="1"/>
</dbReference>
<gene>
    <name evidence="11" type="ORF">Hypma_011649</name>
</gene>
<feature type="repeat" description="WD" evidence="7">
    <location>
        <begin position="346"/>
        <end position="388"/>
    </location>
</feature>
<evidence type="ECO:0000256" key="9">
    <source>
        <dbReference type="SAM" id="Coils"/>
    </source>
</evidence>
<keyword evidence="3 7" id="KW-0853">WD repeat</keyword>
<proteinExistence type="inferred from homology"/>
<feature type="compositionally biased region" description="Basic residues" evidence="10">
    <location>
        <begin position="43"/>
        <end position="60"/>
    </location>
</feature>
<keyword evidence="12" id="KW-1185">Reference proteome</keyword>
<evidence type="ECO:0000256" key="8">
    <source>
        <dbReference type="RuleBase" id="RU365004"/>
    </source>
</evidence>
<dbReference type="Proteomes" id="UP000076154">
    <property type="component" value="Unassembled WGS sequence"/>
</dbReference>
<keyword evidence="5 8" id="KW-0227">DNA damage</keyword>
<dbReference type="GO" id="GO:0003677">
    <property type="term" value="F:DNA binding"/>
    <property type="evidence" value="ECO:0007669"/>
    <property type="project" value="UniProtKB-UniRule"/>
</dbReference>
<dbReference type="Pfam" id="PF00400">
    <property type="entry name" value="WD40"/>
    <property type="match status" value="3"/>
</dbReference>
<evidence type="ECO:0000256" key="2">
    <source>
        <dbReference type="ARBA" id="ARBA00021132"/>
    </source>
</evidence>
<dbReference type="InParanoid" id="A0A369JGV2"/>
<keyword evidence="9" id="KW-0175">Coiled coil</keyword>
<dbReference type="GO" id="GO:0006974">
    <property type="term" value="P:DNA damage response"/>
    <property type="evidence" value="ECO:0007669"/>
    <property type="project" value="UniProtKB-KW"/>
</dbReference>
<sequence>MVKLSEYELEREANIARNRALLEQLELKQAVADLGIPTASKKAAAKAKVKPVQHAKRVKKEKSELEVPRRQSSRLKRTIVDLDESPAKRQKREAEFEVQRAKEAEERLEAEERARIANQPRTHDLDLATLASEEDSQQVSALSAALQALANTHYPRRSGDPEAFVFDDHKKDKACLTELRGRLQSLKVVSRAKVTQDRIYSAAYHPEAAKDLIFFGDKHGQLGIWDARAPPDEVTDEDGELIAEDAERGKYWRLQAHWPATSKSSISSIKFDPSNAHNVYTSSYDCSVRCLSFTTGISRQIYSTGDGTLISNIDLTPNGNEMWISDGAGGATHLDLREDGAKARWYALSNQKIGCISINPTRPHFLLTASNNRTLKIWDARQLQHISSRGPHTGHVQEQFHYETVSKFLETKRGKSCLRAEWRHDKSVSSAYWDPRGRAIVSTSYDDTLRLWDIDSSTFESSDPFPSSRPLSHLNHNCQTGKWLTILRAQWSPNPDVYPHFTIGNMKHSLDIFSCKGDLVARLADPARISAVQAVTCSHPSIVERAASGNASGRCVLWSIPDAGAV</sequence>
<dbReference type="InterPro" id="IPR050853">
    <property type="entry name" value="WD_repeat_DNA-damage-binding"/>
</dbReference>
<evidence type="ECO:0000256" key="7">
    <source>
        <dbReference type="PROSITE-ProRule" id="PRU00221"/>
    </source>
</evidence>